<keyword evidence="6 9" id="KW-0067">ATP-binding</keyword>
<dbReference type="GO" id="GO:0140662">
    <property type="term" value="F:ATP-dependent protein folding chaperone"/>
    <property type="evidence" value="ECO:0007669"/>
    <property type="project" value="InterPro"/>
</dbReference>
<name>A0A1M6AB49_9FIRM</name>
<feature type="coiled-coil region" evidence="11">
    <location>
        <begin position="223"/>
        <end position="250"/>
    </location>
</feature>
<dbReference type="Gene3D" id="3.30.420.40">
    <property type="match status" value="3"/>
</dbReference>
<evidence type="ECO:0000256" key="11">
    <source>
        <dbReference type="SAM" id="Coils"/>
    </source>
</evidence>
<dbReference type="PANTHER" id="PTHR19375">
    <property type="entry name" value="HEAT SHOCK PROTEIN 70KDA"/>
    <property type="match status" value="1"/>
</dbReference>
<dbReference type="Gene3D" id="3.90.640.10">
    <property type="entry name" value="Actin, Chain A, domain 4"/>
    <property type="match status" value="1"/>
</dbReference>
<dbReference type="FunFam" id="3.90.640.10:FF:000003">
    <property type="entry name" value="Molecular chaperone DnaK"/>
    <property type="match status" value="1"/>
</dbReference>
<evidence type="ECO:0000313" key="13">
    <source>
        <dbReference type="EMBL" id="SHI33691.1"/>
    </source>
</evidence>
<feature type="modified residue" description="Phosphothreonine; by autocatalysis" evidence="9">
    <location>
        <position position="174"/>
    </location>
</feature>
<dbReference type="InterPro" id="IPR029047">
    <property type="entry name" value="HSP70_peptide-bd_sf"/>
</dbReference>
<dbReference type="OrthoDB" id="9766019at2"/>
<dbReference type="InterPro" id="IPR043129">
    <property type="entry name" value="ATPase_NBD"/>
</dbReference>
<feature type="region of interest" description="Disordered" evidence="12">
    <location>
        <begin position="578"/>
        <end position="608"/>
    </location>
</feature>
<evidence type="ECO:0000256" key="10">
    <source>
        <dbReference type="RuleBase" id="RU003322"/>
    </source>
</evidence>
<protein>
    <recommendedName>
        <fullName evidence="3 9">Chaperone protein DnaK</fullName>
    </recommendedName>
    <alternativeName>
        <fullName evidence="9">HSP70</fullName>
    </alternativeName>
    <alternativeName>
        <fullName evidence="9">Heat shock 70 kDa protein</fullName>
    </alternativeName>
    <alternativeName>
        <fullName evidence="9">Heat shock protein 70</fullName>
    </alternativeName>
</protein>
<dbReference type="SUPFAM" id="SSF53067">
    <property type="entry name" value="Actin-like ATPase domain"/>
    <property type="match status" value="2"/>
</dbReference>
<dbReference type="InterPro" id="IPR013126">
    <property type="entry name" value="Hsp_70_fam"/>
</dbReference>
<evidence type="ECO:0000256" key="6">
    <source>
        <dbReference type="ARBA" id="ARBA00022840"/>
    </source>
</evidence>
<dbReference type="SUPFAM" id="SSF100920">
    <property type="entry name" value="Heat shock protein 70kD (HSP70), peptide-binding domain"/>
    <property type="match status" value="1"/>
</dbReference>
<keyword evidence="14" id="KW-1185">Reference proteome</keyword>
<dbReference type="Gene3D" id="1.20.1270.10">
    <property type="match status" value="1"/>
</dbReference>
<comment type="induction">
    <text evidence="9">By stress conditions e.g. heat shock.</text>
</comment>
<dbReference type="STRING" id="1121432.SAMN02745219_00083"/>
<dbReference type="InterPro" id="IPR018181">
    <property type="entry name" value="Heat_shock_70_CS"/>
</dbReference>
<keyword evidence="7 9" id="KW-0346">Stress response</keyword>
<keyword evidence="5 9" id="KW-0547">Nucleotide-binding</keyword>
<dbReference type="CDD" id="cd10234">
    <property type="entry name" value="ASKHA_NBD_HSP70_DnaK-like"/>
    <property type="match status" value="1"/>
</dbReference>
<dbReference type="FunFam" id="3.30.420.40:FF:000071">
    <property type="entry name" value="Molecular chaperone DnaK"/>
    <property type="match status" value="1"/>
</dbReference>
<keyword evidence="11" id="KW-0175">Coiled coil</keyword>
<dbReference type="PROSITE" id="PS00329">
    <property type="entry name" value="HSP70_2"/>
    <property type="match status" value="1"/>
</dbReference>
<dbReference type="RefSeq" id="WP_072866792.1">
    <property type="nucleotide sequence ID" value="NZ_FQZM01000003.1"/>
</dbReference>
<dbReference type="FunFam" id="2.60.34.10:FF:000014">
    <property type="entry name" value="Chaperone protein DnaK HSP70"/>
    <property type="match status" value="1"/>
</dbReference>
<evidence type="ECO:0000256" key="4">
    <source>
        <dbReference type="ARBA" id="ARBA00022553"/>
    </source>
</evidence>
<evidence type="ECO:0000256" key="12">
    <source>
        <dbReference type="SAM" id="MobiDB-lite"/>
    </source>
</evidence>
<dbReference type="AlphaFoldDB" id="A0A1M6AB49"/>
<keyword evidence="4 9" id="KW-0597">Phosphoprotein</keyword>
<comment type="function">
    <text evidence="1 9">Acts as a chaperone.</text>
</comment>
<dbReference type="FunFam" id="1.20.1270.10:FF:000001">
    <property type="entry name" value="Molecular chaperone DnaK"/>
    <property type="match status" value="1"/>
</dbReference>
<evidence type="ECO:0000256" key="3">
    <source>
        <dbReference type="ARBA" id="ARBA00014415"/>
    </source>
</evidence>
<dbReference type="Pfam" id="PF00012">
    <property type="entry name" value="HSP70"/>
    <property type="match status" value="1"/>
</dbReference>
<dbReference type="Gene3D" id="3.30.30.30">
    <property type="match status" value="1"/>
</dbReference>
<evidence type="ECO:0000256" key="5">
    <source>
        <dbReference type="ARBA" id="ARBA00022741"/>
    </source>
</evidence>
<sequence length="608" mass="66152">MGKVIGIDLGTTNSCMAVMEGGEVIVIPNAEGERITPSVVGFTKTGERLVGQLAKRQAVSNPERTIRSIKRHMGTNYRVKIDDKEYTPEEISAMILQKLKADAEAYLGEKVEKAVITVPAYFTDSQRQATKDAGRIAGLEVLRIINEPTAASLAYGLDKEEDQTILVFDLGGGTFDVSILELGDGVFEVKATSGNNRLGGDDFDQRIMDWLIEQFKKETGIDLRNDRMAMQRLKEAAEKAKIELSSVTTTNINLPFISADASGPKHLDVTLTRAKFEELTADLVEMTMGPTRQALADAGLEPKDIHKVILVGGSTRIPAVQEAIRKFLGKEPYKGINPDECVAIGAAIQAAVLAGEVKDVLLLDVTPLSLGIETLGGVFTKIIERNTTIPTSKSQIFTTAADGQTTVEIHVLQGERPMAADNKTLGRFTLTGIPPAPRGVPQIEVKFDIDVNGIVHVSAKDLATGKAQSITISGTSRLSEEEIQRMVKDAERHAEEDRRRKEEAELRNQADSMIYQAEKTIKDLGDKADKAKVEEVKKAVERLKEALGGKDMQLIKSRIDELTKPLYELSALLYQQHAQQAQAGGGSATGSGGEKVVDADYEVKDDQK</sequence>
<dbReference type="PRINTS" id="PR00301">
    <property type="entry name" value="HEATSHOCK70"/>
</dbReference>
<evidence type="ECO:0000256" key="8">
    <source>
        <dbReference type="ARBA" id="ARBA00023186"/>
    </source>
</evidence>
<dbReference type="Proteomes" id="UP000184529">
    <property type="component" value="Unassembled WGS sequence"/>
</dbReference>
<dbReference type="SUPFAM" id="SSF100934">
    <property type="entry name" value="Heat shock protein 70kD (HSP70), C-terminal subdomain"/>
    <property type="match status" value="1"/>
</dbReference>
<dbReference type="NCBIfam" id="NF001413">
    <property type="entry name" value="PRK00290.1"/>
    <property type="match status" value="1"/>
</dbReference>
<comment type="similarity">
    <text evidence="2 9 10">Belongs to the heat shock protein 70 family.</text>
</comment>
<evidence type="ECO:0000256" key="7">
    <source>
        <dbReference type="ARBA" id="ARBA00023016"/>
    </source>
</evidence>
<organism evidence="13 14">
    <name type="scientific">Desulfofundulus thermosubterraneus DSM 16057</name>
    <dbReference type="NCBI Taxonomy" id="1121432"/>
    <lineage>
        <taxon>Bacteria</taxon>
        <taxon>Bacillati</taxon>
        <taxon>Bacillota</taxon>
        <taxon>Clostridia</taxon>
        <taxon>Eubacteriales</taxon>
        <taxon>Peptococcaceae</taxon>
        <taxon>Desulfofundulus</taxon>
    </lineage>
</organism>
<dbReference type="GO" id="GO:0005524">
    <property type="term" value="F:ATP binding"/>
    <property type="evidence" value="ECO:0007669"/>
    <property type="project" value="UniProtKB-UniRule"/>
</dbReference>
<dbReference type="Gene3D" id="2.60.34.10">
    <property type="entry name" value="Substrate Binding Domain Of DNAk, Chain A, domain 1"/>
    <property type="match status" value="1"/>
</dbReference>
<accession>A0A1M6AB49</accession>
<dbReference type="InterPro" id="IPR012725">
    <property type="entry name" value="Chaperone_DnaK"/>
</dbReference>
<feature type="coiled-coil region" evidence="11">
    <location>
        <begin position="480"/>
        <end position="507"/>
    </location>
</feature>
<evidence type="ECO:0000256" key="2">
    <source>
        <dbReference type="ARBA" id="ARBA00007381"/>
    </source>
</evidence>
<keyword evidence="8 9" id="KW-0143">Chaperone</keyword>
<dbReference type="GO" id="GO:0051082">
    <property type="term" value="F:unfolded protein binding"/>
    <property type="evidence" value="ECO:0007669"/>
    <property type="project" value="InterPro"/>
</dbReference>
<gene>
    <name evidence="9" type="primary">dnaK</name>
    <name evidence="13" type="ORF">SAMN02745219_00083</name>
</gene>
<feature type="compositionally biased region" description="Gly residues" evidence="12">
    <location>
        <begin position="583"/>
        <end position="593"/>
    </location>
</feature>
<evidence type="ECO:0000256" key="1">
    <source>
        <dbReference type="ARBA" id="ARBA00002290"/>
    </source>
</evidence>
<proteinExistence type="evidence at transcript level"/>
<dbReference type="PROSITE" id="PS01036">
    <property type="entry name" value="HSP70_3"/>
    <property type="match status" value="1"/>
</dbReference>
<dbReference type="NCBIfam" id="TIGR02350">
    <property type="entry name" value="prok_dnaK"/>
    <property type="match status" value="1"/>
</dbReference>
<evidence type="ECO:0000256" key="9">
    <source>
        <dbReference type="HAMAP-Rule" id="MF_00332"/>
    </source>
</evidence>
<dbReference type="EMBL" id="FQZM01000003">
    <property type="protein sequence ID" value="SHI33691.1"/>
    <property type="molecule type" value="Genomic_DNA"/>
</dbReference>
<feature type="compositionally biased region" description="Basic and acidic residues" evidence="12">
    <location>
        <begin position="595"/>
        <end position="608"/>
    </location>
</feature>
<reference evidence="14" key="1">
    <citation type="submission" date="2016-11" db="EMBL/GenBank/DDBJ databases">
        <authorList>
            <person name="Varghese N."/>
            <person name="Submissions S."/>
        </authorList>
    </citation>
    <scope>NUCLEOTIDE SEQUENCE [LARGE SCALE GENOMIC DNA]</scope>
    <source>
        <strain evidence="14">DSM 16057</strain>
    </source>
</reference>
<dbReference type="InterPro" id="IPR029048">
    <property type="entry name" value="HSP70_C_sf"/>
</dbReference>
<evidence type="ECO:0000313" key="14">
    <source>
        <dbReference type="Proteomes" id="UP000184529"/>
    </source>
</evidence>
<dbReference type="PROSITE" id="PS00297">
    <property type="entry name" value="HSP70_1"/>
    <property type="match status" value="1"/>
</dbReference>
<dbReference type="HAMAP" id="MF_00332">
    <property type="entry name" value="DnaK"/>
    <property type="match status" value="1"/>
</dbReference>